<protein>
    <submittedName>
        <fullName evidence="2">Uncharacterized protein</fullName>
    </submittedName>
</protein>
<dbReference type="Proteomes" id="UP000502706">
    <property type="component" value="Chromosome"/>
</dbReference>
<dbReference type="EMBL" id="CP045121">
    <property type="protein sequence ID" value="QIN80185.1"/>
    <property type="molecule type" value="Genomic_DNA"/>
</dbReference>
<accession>A0A6G8Q160</accession>
<organism evidence="2 3">
    <name type="scientific">Rubrobacter marinus</name>
    <dbReference type="NCBI Taxonomy" id="2653852"/>
    <lineage>
        <taxon>Bacteria</taxon>
        <taxon>Bacillati</taxon>
        <taxon>Actinomycetota</taxon>
        <taxon>Rubrobacteria</taxon>
        <taxon>Rubrobacterales</taxon>
        <taxon>Rubrobacteraceae</taxon>
        <taxon>Rubrobacter</taxon>
    </lineage>
</organism>
<dbReference type="RefSeq" id="WP_166397859.1">
    <property type="nucleotide sequence ID" value="NZ_CP045121.1"/>
</dbReference>
<evidence type="ECO:0000313" key="3">
    <source>
        <dbReference type="Proteomes" id="UP000502706"/>
    </source>
</evidence>
<evidence type="ECO:0000313" key="2">
    <source>
        <dbReference type="EMBL" id="QIN80185.1"/>
    </source>
</evidence>
<feature type="transmembrane region" description="Helical" evidence="1">
    <location>
        <begin position="141"/>
        <end position="163"/>
    </location>
</feature>
<dbReference type="KEGG" id="rmar:GBA65_18545"/>
<proteinExistence type="predicted"/>
<reference evidence="2 3" key="1">
    <citation type="submission" date="2019-10" db="EMBL/GenBank/DDBJ databases">
        <title>Rubrobacter sp nov SCSIO 52915 isolated from a deep-sea sediment in the South China Sea.</title>
        <authorList>
            <person name="Chen R.W."/>
        </authorList>
    </citation>
    <scope>NUCLEOTIDE SEQUENCE [LARGE SCALE GENOMIC DNA]</scope>
    <source>
        <strain evidence="2 3">SCSIO 52915</strain>
    </source>
</reference>
<name>A0A6G8Q160_9ACTN</name>
<keyword evidence="3" id="KW-1185">Reference proteome</keyword>
<evidence type="ECO:0000256" key="1">
    <source>
        <dbReference type="SAM" id="Phobius"/>
    </source>
</evidence>
<dbReference type="AlphaFoldDB" id="A0A6G8Q160"/>
<gene>
    <name evidence="2" type="ORF">GBA65_18545</name>
</gene>
<keyword evidence="1" id="KW-1133">Transmembrane helix</keyword>
<sequence>MPKPSNTAKITHNLGLATWFGGSLFGQIALNPTVDSISDKSERGRVTNEGWARFNAVELPAIAATLASWRFGGLRDDAEIRAPGLTRLKDVLLGGAAFNGVMSGILGARLASQAASGQVPIQSGLKPSRDTPPEAAASQRWIAFFGTGATTLSALVIAISGVIETQKPKPRGVISKIFTS</sequence>
<keyword evidence="1" id="KW-0812">Transmembrane</keyword>
<keyword evidence="1" id="KW-0472">Membrane</keyword>